<evidence type="ECO:0008006" key="2">
    <source>
        <dbReference type="Google" id="ProtNLM"/>
    </source>
</evidence>
<dbReference type="PROSITE" id="PS51257">
    <property type="entry name" value="PROKAR_LIPOPROTEIN"/>
    <property type="match status" value="1"/>
</dbReference>
<reference evidence="1" key="1">
    <citation type="submission" date="2018-05" db="EMBL/GenBank/DDBJ databases">
        <authorList>
            <person name="Lanie J.A."/>
            <person name="Ng W.-L."/>
            <person name="Kazmierczak K.M."/>
            <person name="Andrzejewski T.M."/>
            <person name="Davidsen T.M."/>
            <person name="Wayne K.J."/>
            <person name="Tettelin H."/>
            <person name="Glass J.I."/>
            <person name="Rusch D."/>
            <person name="Podicherti R."/>
            <person name="Tsui H.-C.T."/>
            <person name="Winkler M.E."/>
        </authorList>
    </citation>
    <scope>NUCLEOTIDE SEQUENCE</scope>
</reference>
<gene>
    <name evidence="1" type="ORF">METZ01_LOCUS384287</name>
</gene>
<dbReference type="AlphaFoldDB" id="A0A382UB14"/>
<feature type="non-terminal residue" evidence="1">
    <location>
        <position position="63"/>
    </location>
</feature>
<accession>A0A382UB14</accession>
<dbReference type="EMBL" id="UINC01142849">
    <property type="protein sequence ID" value="SVD31433.1"/>
    <property type="molecule type" value="Genomic_DNA"/>
</dbReference>
<evidence type="ECO:0000313" key="1">
    <source>
        <dbReference type="EMBL" id="SVD31433.1"/>
    </source>
</evidence>
<proteinExistence type="predicted"/>
<protein>
    <recommendedName>
        <fullName evidence="2">DUF1800 domain-containing protein</fullName>
    </recommendedName>
</protein>
<organism evidence="1">
    <name type="scientific">marine metagenome</name>
    <dbReference type="NCBI Taxonomy" id="408172"/>
    <lineage>
        <taxon>unclassified sequences</taxon>
        <taxon>metagenomes</taxon>
        <taxon>ecological metagenomes</taxon>
    </lineage>
</organism>
<name>A0A382UB14_9ZZZZ</name>
<sequence>MIREGFVYLTLMVLIALSGCGGGSSPAPAPLTPTPPARPTRTEAFQFLEQATFGPTENEVNAV</sequence>